<dbReference type="InterPro" id="IPR029045">
    <property type="entry name" value="ClpP/crotonase-like_dom_sf"/>
</dbReference>
<keyword evidence="7" id="KW-1185">Reference proteome</keyword>
<dbReference type="SUPFAM" id="SSF52096">
    <property type="entry name" value="ClpP/crotonase"/>
    <property type="match status" value="1"/>
</dbReference>
<accession>A0A812VB89</accession>
<evidence type="ECO:0000313" key="6">
    <source>
        <dbReference type="EMBL" id="CAE7631172.1"/>
    </source>
</evidence>
<sequence length="954" mass="108939">MEKTFKRRAKRKLARDPVDPKAKKQDWSEKVLNKREWKPSKEYNGSKVRNVPFSVAENEKIRKAIRAYCEEEGLDYAAACETLHKEKRGGAWGRIAFFADLPKRRTWAIVQRAKRILWGPHRWSQLELQILMDEACSAAKPSWVRISNLISVNPNTVRDKWRELCGGEKVKGKFSQAEDWRLRMAICQATQSLLPTKNIPWTSVQKWMPHRGYKMLMQRWYQYLMPRLSAYKDKYGMPVEPELFVRHLLRKLRKSGIDDPIEVEWTSVNIWWSASMNRNKWRELAKRVPSDLKEAGMQLQVQWWYEALECKGHRKRDKEVLKSIVSVLEAEAMQEDCESSEAMQEDCESESGSQERQPKKAPRQARSAARKARFKRGQLKDGVATLAQGAEGRDHVMTSHGLLAATRSASWRSAGRTLKLPRFIAEHRRFIRTGFFTDDADFLDPEAPLLADRVNERWRHMDDPTLQGKVLERSNVGMGMLVLNRAEGLDLPTVNELYKRLRNLEVNSLKRFVGLTATEEFGPKADAVEDENFQSSVESGDRNHNSLATGRFCIGLDPKELLLAAVYAQKHGDLAPFSKALLWNSQELSFLVADYRKPLVCHLSGAARDGGTALAGLASYSGAYNASEISVRSCFHGLVPMGGMTSLLGSLKWHLGEFLALTGWTLRGSDLVALGLVRHWMSPDALPFLELTAEKQLEVSESDAAMLLTEHSLPLPESSLLSGQQDAPGFKRSYIPLIEEIFSQPSLPRVMEALEKKTKQPETVQNSEFLQVCKDRLSRVDKRAAWMTQALIRDARDSIKANPEPPGIQRLHPTVLLEALRHELWAQTQLLARQDTIWGLHALCKGTTYRFGEEDVLLAEVEEATKAPEDFVFGIPERSEMPLSQHPRLRRYHPDYDSATGLDHDPVWMQQEVQRWDSELFDLERRQAIEDMLGDRDPSAFGLSRWVRVESRPG</sequence>
<dbReference type="AlphaFoldDB" id="A0A812VB89"/>
<evidence type="ECO:0000256" key="1">
    <source>
        <dbReference type="ARBA" id="ARBA00001709"/>
    </source>
</evidence>
<dbReference type="OrthoDB" id="16820at2759"/>
<feature type="compositionally biased region" description="Basic residues" evidence="4">
    <location>
        <begin position="359"/>
        <end position="374"/>
    </location>
</feature>
<feature type="region of interest" description="Disordered" evidence="4">
    <location>
        <begin position="338"/>
        <end position="374"/>
    </location>
</feature>
<comment type="caution">
    <text evidence="6">The sequence shown here is derived from an EMBL/GenBank/DDBJ whole genome shotgun (WGS) entry which is preliminary data.</text>
</comment>
<feature type="domain" description="Enoyl-CoA hydratase/isomerase" evidence="5">
    <location>
        <begin position="552"/>
        <end position="842"/>
    </location>
</feature>
<name>A0A812VB89_9DINO</name>
<dbReference type="Pfam" id="PF16113">
    <property type="entry name" value="ECH_2"/>
    <property type="match status" value="1"/>
</dbReference>
<dbReference type="SUPFAM" id="SSF46689">
    <property type="entry name" value="Homeodomain-like"/>
    <property type="match status" value="1"/>
</dbReference>
<organism evidence="6 7">
    <name type="scientific">Symbiodinium necroappetens</name>
    <dbReference type="NCBI Taxonomy" id="1628268"/>
    <lineage>
        <taxon>Eukaryota</taxon>
        <taxon>Sar</taxon>
        <taxon>Alveolata</taxon>
        <taxon>Dinophyceae</taxon>
        <taxon>Suessiales</taxon>
        <taxon>Symbiodiniaceae</taxon>
        <taxon>Symbiodinium</taxon>
    </lineage>
</organism>
<dbReference type="Proteomes" id="UP000601435">
    <property type="component" value="Unassembled WGS sequence"/>
</dbReference>
<evidence type="ECO:0000313" key="7">
    <source>
        <dbReference type="Proteomes" id="UP000601435"/>
    </source>
</evidence>
<evidence type="ECO:0000256" key="4">
    <source>
        <dbReference type="SAM" id="MobiDB-lite"/>
    </source>
</evidence>
<feature type="region of interest" description="Disordered" evidence="4">
    <location>
        <begin position="1"/>
        <end position="30"/>
    </location>
</feature>
<evidence type="ECO:0000256" key="3">
    <source>
        <dbReference type="ARBA" id="ARBA00022801"/>
    </source>
</evidence>
<dbReference type="PANTHER" id="PTHR43176">
    <property type="entry name" value="3-HYDROXYISOBUTYRYL-COA HYDROLASE-RELATED"/>
    <property type="match status" value="1"/>
</dbReference>
<feature type="compositionally biased region" description="Basic residues" evidence="4">
    <location>
        <begin position="1"/>
        <end position="13"/>
    </location>
</feature>
<proteinExistence type="predicted"/>
<dbReference type="Gene3D" id="3.90.226.10">
    <property type="entry name" value="2-enoyl-CoA Hydratase, Chain A, domain 1"/>
    <property type="match status" value="1"/>
</dbReference>
<dbReference type="GO" id="GO:0003860">
    <property type="term" value="F:3-hydroxyisobutyryl-CoA hydrolase activity"/>
    <property type="evidence" value="ECO:0007669"/>
    <property type="project" value="UniProtKB-EC"/>
</dbReference>
<dbReference type="EMBL" id="CAJNJA010029587">
    <property type="protein sequence ID" value="CAE7631172.1"/>
    <property type="molecule type" value="Genomic_DNA"/>
</dbReference>
<keyword evidence="3" id="KW-0378">Hydrolase</keyword>
<comment type="catalytic activity">
    <reaction evidence="1">
        <text>3-hydroxy-2-methylpropanoyl-CoA + H2O = 3-hydroxy-2-methylpropanoate + CoA + H(+)</text>
        <dbReference type="Rhea" id="RHEA:20888"/>
        <dbReference type="ChEBI" id="CHEBI:11805"/>
        <dbReference type="ChEBI" id="CHEBI:15377"/>
        <dbReference type="ChEBI" id="CHEBI:15378"/>
        <dbReference type="ChEBI" id="CHEBI:57287"/>
        <dbReference type="ChEBI" id="CHEBI:57340"/>
        <dbReference type="EC" id="3.1.2.4"/>
    </reaction>
</comment>
<dbReference type="InterPro" id="IPR009057">
    <property type="entry name" value="Homeodomain-like_sf"/>
</dbReference>
<protein>
    <recommendedName>
        <fullName evidence="2">3-hydroxyisobutyryl-CoA hydrolase</fullName>
        <ecNumber evidence="2">3.1.2.4</ecNumber>
    </recommendedName>
</protein>
<feature type="compositionally biased region" description="Basic and acidic residues" evidence="4">
    <location>
        <begin position="14"/>
        <end position="30"/>
    </location>
</feature>
<dbReference type="EC" id="3.1.2.4" evidence="2"/>
<reference evidence="6" key="1">
    <citation type="submission" date="2021-02" db="EMBL/GenBank/DDBJ databases">
        <authorList>
            <person name="Dougan E. K."/>
            <person name="Rhodes N."/>
            <person name="Thang M."/>
            <person name="Chan C."/>
        </authorList>
    </citation>
    <scope>NUCLEOTIDE SEQUENCE</scope>
</reference>
<dbReference type="GO" id="GO:0006574">
    <property type="term" value="P:L-valine catabolic process"/>
    <property type="evidence" value="ECO:0007669"/>
    <property type="project" value="TreeGrafter"/>
</dbReference>
<dbReference type="InterPro" id="IPR045004">
    <property type="entry name" value="ECH_dom"/>
</dbReference>
<evidence type="ECO:0000259" key="5">
    <source>
        <dbReference type="Pfam" id="PF16113"/>
    </source>
</evidence>
<feature type="compositionally biased region" description="Acidic residues" evidence="4">
    <location>
        <begin position="338"/>
        <end position="349"/>
    </location>
</feature>
<gene>
    <name evidence="6" type="primary">hibch</name>
    <name evidence="6" type="ORF">SNEC2469_LOCUS17781</name>
</gene>
<dbReference type="InterPro" id="IPR032259">
    <property type="entry name" value="HIBYL-CoA-H"/>
</dbReference>
<dbReference type="Gene3D" id="1.10.10.60">
    <property type="entry name" value="Homeodomain-like"/>
    <property type="match status" value="1"/>
</dbReference>
<dbReference type="PANTHER" id="PTHR43176:SF3">
    <property type="entry name" value="3-HYDROXYISOBUTYRYL-COA HYDROLASE, MITOCHONDRIAL"/>
    <property type="match status" value="1"/>
</dbReference>
<evidence type="ECO:0000256" key="2">
    <source>
        <dbReference type="ARBA" id="ARBA00011915"/>
    </source>
</evidence>